<dbReference type="SUPFAM" id="SSF53649">
    <property type="entry name" value="Alkaline phosphatase-like"/>
    <property type="match status" value="1"/>
</dbReference>
<dbReference type="RefSeq" id="WP_319832082.1">
    <property type="nucleotide sequence ID" value="NZ_CP138858.1"/>
</dbReference>
<evidence type="ECO:0000313" key="6">
    <source>
        <dbReference type="EMBL" id="WPJ95189.1"/>
    </source>
</evidence>
<keyword evidence="3" id="KW-0378">Hydrolase</keyword>
<accession>A0ABZ0RGA0</accession>
<dbReference type="PANTHER" id="PTHR42693:SF53">
    <property type="entry name" value="ENDO-4-O-SULFATASE"/>
    <property type="match status" value="1"/>
</dbReference>
<dbReference type="InterPro" id="IPR000917">
    <property type="entry name" value="Sulfatase_N"/>
</dbReference>
<proteinExistence type="inferred from homology"/>
<dbReference type="PROSITE" id="PS00523">
    <property type="entry name" value="SULFATASE_1"/>
    <property type="match status" value="1"/>
</dbReference>
<dbReference type="EMBL" id="CP138858">
    <property type="protein sequence ID" value="WPJ95189.1"/>
    <property type="molecule type" value="Genomic_DNA"/>
</dbReference>
<dbReference type="InterPro" id="IPR050738">
    <property type="entry name" value="Sulfatase"/>
</dbReference>
<evidence type="ECO:0000256" key="4">
    <source>
        <dbReference type="ARBA" id="ARBA00022837"/>
    </source>
</evidence>
<dbReference type="InterPro" id="IPR017850">
    <property type="entry name" value="Alkaline_phosphatase_core_sf"/>
</dbReference>
<evidence type="ECO:0000256" key="2">
    <source>
        <dbReference type="ARBA" id="ARBA00022723"/>
    </source>
</evidence>
<dbReference type="PANTHER" id="PTHR42693">
    <property type="entry name" value="ARYLSULFATASE FAMILY MEMBER"/>
    <property type="match status" value="1"/>
</dbReference>
<dbReference type="CDD" id="cd16149">
    <property type="entry name" value="sulfatase_like"/>
    <property type="match status" value="1"/>
</dbReference>
<name>A0ABZ0RGA0_9BACT</name>
<keyword evidence="2" id="KW-0479">Metal-binding</keyword>
<evidence type="ECO:0000256" key="1">
    <source>
        <dbReference type="ARBA" id="ARBA00008779"/>
    </source>
</evidence>
<comment type="similarity">
    <text evidence="1">Belongs to the sulfatase family.</text>
</comment>
<sequence>MQRPNILFILADDMGAWALGCAGNPEVRTPNLDRIAASGLRLENAYCVSPVCSPARASLLTGKIPSQHGVHDWIRRGNAPSESSDGAVIDYLEGQATYTEILERNGYYCGLSGKWHLGNAPQVQKGHSFWRVHARGGGPYYDAPMIREGEEYVEARYVTDVITEHALDFLAEQQGQESPFYLGVHYTAPHSPWGRDQHPAEFFDPYYNDCPFDSVPDLPMHPWQINTAPYGITPESRRELLSGYYASITAMDAGIGRLLDALEAQGILEDTLIVFTGDNGMNMGHHGIYGKGNGTYPQNMFDTSVKVPFLIAHPGSMPSGVVSDALFSHYDFMPSLLDYLGLEAEIPQQLPGKVQSRLWTGGATSVDAPLVVFDEYGPARMIRSQDWKYVRRFTEHSDELYDLSQDPDESCNLMDAPEYAERVNSMREQLDAWFARYVEAGCDGAELGITGRGQLDHARKKDVFASDWHYLKERSVASILEES</sequence>
<dbReference type="Gene3D" id="3.40.720.10">
    <property type="entry name" value="Alkaline Phosphatase, subunit A"/>
    <property type="match status" value="1"/>
</dbReference>
<evidence type="ECO:0000313" key="7">
    <source>
        <dbReference type="Proteomes" id="UP001324993"/>
    </source>
</evidence>
<gene>
    <name evidence="6" type="ORF">SH580_17340</name>
</gene>
<reference evidence="6 7" key="1">
    <citation type="submission" date="2023-11" db="EMBL/GenBank/DDBJ databases">
        <title>Coraliomargarita sp. nov., isolated from marine algae.</title>
        <authorList>
            <person name="Lee J.K."/>
            <person name="Baek J.H."/>
            <person name="Kim J.M."/>
            <person name="Choi D.G."/>
            <person name="Jeon C.O."/>
        </authorList>
    </citation>
    <scope>NUCLEOTIDE SEQUENCE [LARGE SCALE GENOMIC DNA]</scope>
    <source>
        <strain evidence="6 7">J2-16</strain>
    </source>
</reference>
<feature type="domain" description="Sulfatase N-terminal" evidence="5">
    <location>
        <begin position="4"/>
        <end position="341"/>
    </location>
</feature>
<keyword evidence="4" id="KW-0106">Calcium</keyword>
<evidence type="ECO:0000259" key="5">
    <source>
        <dbReference type="Pfam" id="PF00884"/>
    </source>
</evidence>
<dbReference type="Proteomes" id="UP001324993">
    <property type="component" value="Chromosome"/>
</dbReference>
<dbReference type="InterPro" id="IPR024607">
    <property type="entry name" value="Sulfatase_CS"/>
</dbReference>
<protein>
    <submittedName>
        <fullName evidence="6">Sulfatase-like hydrolase/transferase</fullName>
    </submittedName>
</protein>
<evidence type="ECO:0000256" key="3">
    <source>
        <dbReference type="ARBA" id="ARBA00022801"/>
    </source>
</evidence>
<organism evidence="6 7">
    <name type="scientific">Coraliomargarita algicola</name>
    <dbReference type="NCBI Taxonomy" id="3092156"/>
    <lineage>
        <taxon>Bacteria</taxon>
        <taxon>Pseudomonadati</taxon>
        <taxon>Verrucomicrobiota</taxon>
        <taxon>Opitutia</taxon>
        <taxon>Puniceicoccales</taxon>
        <taxon>Coraliomargaritaceae</taxon>
        <taxon>Coraliomargarita</taxon>
    </lineage>
</organism>
<keyword evidence="7" id="KW-1185">Reference proteome</keyword>
<dbReference type="Pfam" id="PF00884">
    <property type="entry name" value="Sulfatase"/>
    <property type="match status" value="1"/>
</dbReference>